<keyword evidence="3 12" id="KW-0949">S-adenosyl-L-methionine</keyword>
<comment type="cofactor">
    <cofactor evidence="12">
        <name>[4Fe-4S] cluster</name>
        <dbReference type="ChEBI" id="CHEBI:49883"/>
    </cofactor>
    <text evidence="12">Binds 2 [4Fe-4S] clusters. Binds 1 [4Fe-4S] cluster coordinated with 3 cysteines and an exchangeable S-adenosyl-L-methionine and 1 [4Fe-4S] cluster coordinated with 3 cysteines and the GTP-derived substrate.</text>
</comment>
<reference evidence="14" key="1">
    <citation type="submission" date="2015-08" db="EMBL/GenBank/DDBJ databases">
        <title>Complete DNA Sequence of Pseudomonas syringae pv. actinidiae, the Causal Agent of Kiwifruit Canker Disease.</title>
        <authorList>
            <person name="Rikkerink E.H.A."/>
            <person name="Fineran P.C."/>
        </authorList>
    </citation>
    <scope>NUCLEOTIDE SEQUENCE</scope>
    <source>
        <strain evidence="14">DSM 13666</strain>
    </source>
</reference>
<evidence type="ECO:0000256" key="3">
    <source>
        <dbReference type="ARBA" id="ARBA00022691"/>
    </source>
</evidence>
<name>A0A0M0KJB0_ALKHA</name>
<gene>
    <name evidence="12" type="primary">moaA</name>
    <name evidence="14" type="ORF">AMD02_07410</name>
</gene>
<feature type="binding site" evidence="12">
    <location>
        <position position="104"/>
    </location>
    <ligand>
        <name>GTP</name>
        <dbReference type="ChEBI" id="CHEBI:37565"/>
    </ligand>
</feature>
<dbReference type="SFLD" id="SFLDG01386">
    <property type="entry name" value="main_SPASM_domain-containing"/>
    <property type="match status" value="1"/>
</dbReference>
<feature type="binding site" evidence="12">
    <location>
        <position position="31"/>
    </location>
    <ligand>
        <name>S-adenosyl-L-methionine</name>
        <dbReference type="ChEBI" id="CHEBI:59789"/>
    </ligand>
</feature>
<dbReference type="InterPro" id="IPR013483">
    <property type="entry name" value="MoaA"/>
</dbReference>
<dbReference type="SFLD" id="SFLDS00029">
    <property type="entry name" value="Radical_SAM"/>
    <property type="match status" value="1"/>
</dbReference>
<keyword evidence="10 12" id="KW-0456">Lyase</keyword>
<feature type="domain" description="Radical SAM core" evidence="13">
    <location>
        <begin position="9"/>
        <end position="229"/>
    </location>
</feature>
<dbReference type="PATRIC" id="fig|136160.3.peg.1803"/>
<evidence type="ECO:0000256" key="7">
    <source>
        <dbReference type="ARBA" id="ARBA00023014"/>
    </source>
</evidence>
<comment type="subunit">
    <text evidence="12">Monomer and homodimer.</text>
</comment>
<comment type="catalytic activity">
    <reaction evidence="11 12">
        <text>GTP + AH2 + S-adenosyl-L-methionine = (8S)-3',8-cyclo-7,8-dihydroguanosine 5'-triphosphate + 5'-deoxyadenosine + L-methionine + A + H(+)</text>
        <dbReference type="Rhea" id="RHEA:49576"/>
        <dbReference type="ChEBI" id="CHEBI:13193"/>
        <dbReference type="ChEBI" id="CHEBI:15378"/>
        <dbReference type="ChEBI" id="CHEBI:17319"/>
        <dbReference type="ChEBI" id="CHEBI:17499"/>
        <dbReference type="ChEBI" id="CHEBI:37565"/>
        <dbReference type="ChEBI" id="CHEBI:57844"/>
        <dbReference type="ChEBI" id="CHEBI:59789"/>
        <dbReference type="ChEBI" id="CHEBI:131766"/>
        <dbReference type="EC" id="4.1.99.22"/>
    </reaction>
</comment>
<comment type="function">
    <text evidence="12">Catalyzes the cyclization of GTP to (8S)-3',8-cyclo-7,8-dihydroguanosine 5'-triphosphate.</text>
</comment>
<dbReference type="InterPro" id="IPR007197">
    <property type="entry name" value="rSAM"/>
</dbReference>
<evidence type="ECO:0000256" key="1">
    <source>
        <dbReference type="ARBA" id="ARBA00012167"/>
    </source>
</evidence>
<dbReference type="InterPro" id="IPR000385">
    <property type="entry name" value="MoaA_NifB_PqqE_Fe-S-bd_CS"/>
</dbReference>
<dbReference type="Pfam" id="PF04055">
    <property type="entry name" value="Radical_SAM"/>
    <property type="match status" value="1"/>
</dbReference>
<dbReference type="CDD" id="cd21117">
    <property type="entry name" value="Twitch_MoaA"/>
    <property type="match status" value="1"/>
</dbReference>
<evidence type="ECO:0000256" key="12">
    <source>
        <dbReference type="HAMAP-Rule" id="MF_01225"/>
    </source>
</evidence>
<dbReference type="RefSeq" id="WP_053430927.1">
    <property type="nucleotide sequence ID" value="NZ_CP040441.1"/>
</dbReference>
<protein>
    <recommendedName>
        <fullName evidence="1 12">GTP 3',8-cyclase</fullName>
        <ecNumber evidence="1 12">4.1.99.22</ecNumber>
    </recommendedName>
    <alternativeName>
        <fullName evidence="12">Molybdenum cofactor biosynthesis protein A</fullName>
    </alternativeName>
</protein>
<evidence type="ECO:0000256" key="10">
    <source>
        <dbReference type="ARBA" id="ARBA00023239"/>
    </source>
</evidence>
<feature type="binding site" evidence="12">
    <location>
        <position position="263"/>
    </location>
    <ligand>
        <name>[4Fe-4S] cluster</name>
        <dbReference type="ChEBI" id="CHEBI:49883"/>
        <label>2</label>
        <note>4Fe-4S-substrate</note>
    </ligand>
</feature>
<dbReference type="GeneID" id="87598038"/>
<feature type="binding site" evidence="12">
    <location>
        <position position="32"/>
    </location>
    <ligand>
        <name>[4Fe-4S] cluster</name>
        <dbReference type="ChEBI" id="CHEBI:49883"/>
        <label>1</label>
        <note>4Fe-4S-S-AdoMet</note>
    </ligand>
</feature>
<keyword evidence="9 12" id="KW-0501">Molybdenum cofactor biosynthesis</keyword>
<dbReference type="NCBIfam" id="TIGR02666">
    <property type="entry name" value="moaA"/>
    <property type="match status" value="1"/>
</dbReference>
<dbReference type="SFLD" id="SFLDG01067">
    <property type="entry name" value="SPASM/twitch_domain_containing"/>
    <property type="match status" value="1"/>
</dbReference>
<feature type="binding site" evidence="12">
    <location>
        <position position="199"/>
    </location>
    <ligand>
        <name>S-adenosyl-L-methionine</name>
        <dbReference type="ChEBI" id="CHEBI:59789"/>
    </ligand>
</feature>
<dbReference type="InterPro" id="IPR006638">
    <property type="entry name" value="Elp3/MiaA/NifB-like_rSAM"/>
</dbReference>
<dbReference type="InterPro" id="IPR058240">
    <property type="entry name" value="rSAM_sf"/>
</dbReference>
<feature type="binding site" evidence="12">
    <location>
        <position position="25"/>
    </location>
    <ligand>
        <name>[4Fe-4S] cluster</name>
        <dbReference type="ChEBI" id="CHEBI:49883"/>
        <label>1</label>
        <note>4Fe-4S-S-AdoMet</note>
    </ligand>
</feature>
<keyword evidence="5 12" id="KW-0547">Nucleotide-binding</keyword>
<dbReference type="SUPFAM" id="SSF102114">
    <property type="entry name" value="Radical SAM enzymes"/>
    <property type="match status" value="1"/>
</dbReference>
<comment type="caution">
    <text evidence="14">The sequence shown here is derived from an EMBL/GenBank/DDBJ whole genome shotgun (WGS) entry which is preliminary data.</text>
</comment>
<evidence type="ECO:0000313" key="14">
    <source>
        <dbReference type="EMBL" id="KOO38707.1"/>
    </source>
</evidence>
<evidence type="ECO:0000256" key="9">
    <source>
        <dbReference type="ARBA" id="ARBA00023150"/>
    </source>
</evidence>
<dbReference type="PANTHER" id="PTHR22960">
    <property type="entry name" value="MOLYBDOPTERIN COFACTOR SYNTHESIS PROTEIN A"/>
    <property type="match status" value="1"/>
</dbReference>
<evidence type="ECO:0000256" key="4">
    <source>
        <dbReference type="ARBA" id="ARBA00022723"/>
    </source>
</evidence>
<feature type="binding site" evidence="12">
    <location>
        <position position="29"/>
    </location>
    <ligand>
        <name>[4Fe-4S] cluster</name>
        <dbReference type="ChEBI" id="CHEBI:49883"/>
        <label>1</label>
        <note>4Fe-4S-S-AdoMet</note>
    </ligand>
</feature>
<dbReference type="SMART" id="SM00729">
    <property type="entry name" value="Elp3"/>
    <property type="match status" value="1"/>
</dbReference>
<evidence type="ECO:0000256" key="8">
    <source>
        <dbReference type="ARBA" id="ARBA00023134"/>
    </source>
</evidence>
<dbReference type="EMBL" id="LILD01000001">
    <property type="protein sequence ID" value="KOO38707.1"/>
    <property type="molecule type" value="Genomic_DNA"/>
</dbReference>
<feature type="binding site" evidence="12">
    <location>
        <position position="165"/>
    </location>
    <ligand>
        <name>GTP</name>
        <dbReference type="ChEBI" id="CHEBI:37565"/>
    </ligand>
</feature>
<dbReference type="PROSITE" id="PS01305">
    <property type="entry name" value="MOAA_NIFB_PQQE"/>
    <property type="match status" value="1"/>
</dbReference>
<feature type="binding site" evidence="12">
    <location>
        <position position="77"/>
    </location>
    <ligand>
        <name>S-adenosyl-L-methionine</name>
        <dbReference type="ChEBI" id="CHEBI:59789"/>
    </ligand>
</feature>
<dbReference type="Gene3D" id="3.20.20.70">
    <property type="entry name" value="Aldolase class I"/>
    <property type="match status" value="1"/>
</dbReference>
<dbReference type="InterPro" id="IPR010505">
    <property type="entry name" value="MoaA_twitch"/>
</dbReference>
<keyword evidence="8 12" id="KW-0342">GTP-binding</keyword>
<evidence type="ECO:0000259" key="13">
    <source>
        <dbReference type="PROSITE" id="PS51918"/>
    </source>
</evidence>
<evidence type="ECO:0000256" key="11">
    <source>
        <dbReference type="ARBA" id="ARBA00048697"/>
    </source>
</evidence>
<feature type="binding site" evidence="12">
    <location>
        <position position="128"/>
    </location>
    <ligand>
        <name>S-adenosyl-L-methionine</name>
        <dbReference type="ChEBI" id="CHEBI:59789"/>
    </ligand>
</feature>
<dbReference type="GO" id="GO:1904047">
    <property type="term" value="F:S-adenosyl-L-methionine binding"/>
    <property type="evidence" value="ECO:0007669"/>
    <property type="project" value="UniProtKB-UniRule"/>
</dbReference>
<dbReference type="GO" id="GO:0006777">
    <property type="term" value="P:Mo-molybdopterin cofactor biosynthetic process"/>
    <property type="evidence" value="ECO:0007669"/>
    <property type="project" value="UniProtKB-UniRule"/>
</dbReference>
<keyword evidence="2 12" id="KW-0004">4Fe-4S</keyword>
<comment type="similarity">
    <text evidence="12">Belongs to the radical SAM superfamily. MoaA family.</text>
</comment>
<feature type="binding site" evidence="12">
    <location>
        <position position="73"/>
    </location>
    <ligand>
        <name>GTP</name>
        <dbReference type="ChEBI" id="CHEBI:37565"/>
    </ligand>
</feature>
<feature type="binding site" evidence="12">
    <location>
        <position position="266"/>
    </location>
    <ligand>
        <name>[4Fe-4S] cluster</name>
        <dbReference type="ChEBI" id="CHEBI:49883"/>
        <label>2</label>
        <note>4Fe-4S-substrate</note>
    </ligand>
</feature>
<keyword evidence="6 12" id="KW-0408">Iron</keyword>
<feature type="binding site" evidence="12">
    <location>
        <begin position="268"/>
        <end position="270"/>
    </location>
    <ligand>
        <name>GTP</name>
        <dbReference type="ChEBI" id="CHEBI:37565"/>
    </ligand>
</feature>
<dbReference type="CDD" id="cd01335">
    <property type="entry name" value="Radical_SAM"/>
    <property type="match status" value="1"/>
</dbReference>
<dbReference type="HAMAP" id="MF_01225_B">
    <property type="entry name" value="MoaA_B"/>
    <property type="match status" value="1"/>
</dbReference>
<evidence type="ECO:0000256" key="2">
    <source>
        <dbReference type="ARBA" id="ARBA00022485"/>
    </source>
</evidence>
<accession>A0A0M0KJB0</accession>
<dbReference type="InterPro" id="IPR013785">
    <property type="entry name" value="Aldolase_TIM"/>
</dbReference>
<dbReference type="InterPro" id="IPR040064">
    <property type="entry name" value="MoaA-like"/>
</dbReference>
<feature type="binding site" evidence="12">
    <location>
        <position position="280"/>
    </location>
    <ligand>
        <name>[4Fe-4S] cluster</name>
        <dbReference type="ChEBI" id="CHEBI:49883"/>
        <label>2</label>
        <note>4Fe-4S-substrate</note>
    </ligand>
</feature>
<keyword evidence="7 12" id="KW-0411">Iron-sulfur</keyword>
<dbReference type="GO" id="GO:0061798">
    <property type="term" value="F:GTP 3',8'-cyclase activity"/>
    <property type="evidence" value="ECO:0007669"/>
    <property type="project" value="UniProtKB-UniRule"/>
</dbReference>
<dbReference type="SFLD" id="SFLDG01383">
    <property type="entry name" value="cyclic_pyranopterin_phosphate"/>
    <property type="match status" value="1"/>
</dbReference>
<dbReference type="EC" id="4.1.99.22" evidence="1 12"/>
<dbReference type="InterPro" id="IPR050105">
    <property type="entry name" value="MoCo_biosynth_MoaA/MoaC"/>
</dbReference>
<dbReference type="GO" id="GO:0061799">
    <property type="term" value="F:cyclic pyranopterin monophosphate synthase activity"/>
    <property type="evidence" value="ECO:0007669"/>
    <property type="project" value="TreeGrafter"/>
</dbReference>
<organism evidence="14">
    <name type="scientific">Halalkalibacterium halodurans</name>
    <name type="common">Bacillus halodurans</name>
    <dbReference type="NCBI Taxonomy" id="86665"/>
    <lineage>
        <taxon>Bacteria</taxon>
        <taxon>Bacillati</taxon>
        <taxon>Bacillota</taxon>
        <taxon>Bacilli</taxon>
        <taxon>Bacillales</taxon>
        <taxon>Bacillaceae</taxon>
        <taxon>Halalkalibacterium (ex Joshi et al. 2022)</taxon>
    </lineage>
</organism>
<dbReference type="Pfam" id="PF06463">
    <property type="entry name" value="Mob_synth_C"/>
    <property type="match status" value="1"/>
</dbReference>
<dbReference type="GO" id="GO:0051539">
    <property type="term" value="F:4 iron, 4 sulfur cluster binding"/>
    <property type="evidence" value="ECO:0007669"/>
    <property type="project" value="UniProtKB-UniRule"/>
</dbReference>
<feature type="binding site" evidence="12">
    <location>
        <position position="18"/>
    </location>
    <ligand>
        <name>GTP</name>
        <dbReference type="ChEBI" id="CHEBI:37565"/>
    </ligand>
</feature>
<dbReference type="GO" id="GO:0005525">
    <property type="term" value="F:GTP binding"/>
    <property type="evidence" value="ECO:0007669"/>
    <property type="project" value="UniProtKB-UniRule"/>
</dbReference>
<dbReference type="PANTHER" id="PTHR22960:SF0">
    <property type="entry name" value="MOLYBDENUM COFACTOR BIOSYNTHESIS PROTEIN 1"/>
    <property type="match status" value="1"/>
</dbReference>
<dbReference type="UniPathway" id="UPA00344"/>
<proteinExistence type="inferred from homology"/>
<dbReference type="AlphaFoldDB" id="A0A0M0KJB0"/>
<keyword evidence="4 12" id="KW-0479">Metal-binding</keyword>
<dbReference type="GO" id="GO:0046872">
    <property type="term" value="F:metal ion binding"/>
    <property type="evidence" value="ECO:0007669"/>
    <property type="project" value="UniProtKB-KW"/>
</dbReference>
<evidence type="ECO:0000256" key="6">
    <source>
        <dbReference type="ARBA" id="ARBA00023004"/>
    </source>
</evidence>
<sequence>MGTQPMTDRLNRPFRDLRISVTDRCNFRCHYCMPADIFGPDYPFLKKTEILSFEETNRLVHLFHQTSPIKKIRITGGEPLMRKDVDQLISMLTATTGIEDVAMTTNGTLLPKMADKLKKAGLKRVTVSLDSLDDERFGKINGRGIGTKPVLDGMEAAKEAGLGVKVNMVVQKGVNDQDVLPMAQFFKEKGYTLRFIEYMDVGNSNGWRMDDVVAKRDILEMIHKVHPLEPVESDYPGEVATRYRYKGTSVEIGVISSVTDAFCTTCNRARLSVEGKLYTCLFATKGHDFRELLRSDASDEAIQQKLAAIWHVRDDQYSLKRTSHTNKRKKVEMSHIGG</sequence>
<comment type="pathway">
    <text evidence="12">Cofactor biosynthesis; molybdopterin biosynthesis.</text>
</comment>
<evidence type="ECO:0000256" key="5">
    <source>
        <dbReference type="ARBA" id="ARBA00022741"/>
    </source>
</evidence>
<dbReference type="PROSITE" id="PS51918">
    <property type="entry name" value="RADICAL_SAM"/>
    <property type="match status" value="1"/>
</dbReference>